<organism evidence="1 2">
    <name type="scientific">Porites lobata</name>
    <dbReference type="NCBI Taxonomy" id="104759"/>
    <lineage>
        <taxon>Eukaryota</taxon>
        <taxon>Metazoa</taxon>
        <taxon>Cnidaria</taxon>
        <taxon>Anthozoa</taxon>
        <taxon>Hexacorallia</taxon>
        <taxon>Scleractinia</taxon>
        <taxon>Fungiina</taxon>
        <taxon>Poritidae</taxon>
        <taxon>Porites</taxon>
    </lineage>
</organism>
<dbReference type="EMBL" id="CALNXK010000030">
    <property type="protein sequence ID" value="CAH3117111.1"/>
    <property type="molecule type" value="Genomic_DNA"/>
</dbReference>
<gene>
    <name evidence="1" type="ORF">PLOB_00025558</name>
</gene>
<sequence length="112" mass="13161">MIVENQDIRERRLDDLKQILLRKQYPAEIIDYGVNKALTLTTEELRRVREQATENNLLCLVTTYNPTNPQVFQLARRTLPMLNQNSSLKSIMSKTKVIHSQRQPRNLRTNVN</sequence>
<evidence type="ECO:0000313" key="1">
    <source>
        <dbReference type="EMBL" id="CAH3117111.1"/>
    </source>
</evidence>
<evidence type="ECO:0000313" key="2">
    <source>
        <dbReference type="Proteomes" id="UP001159405"/>
    </source>
</evidence>
<name>A0ABN8NSP3_9CNID</name>
<keyword evidence="2" id="KW-1185">Reference proteome</keyword>
<comment type="caution">
    <text evidence="1">The sequence shown here is derived from an EMBL/GenBank/DDBJ whole genome shotgun (WGS) entry which is preliminary data.</text>
</comment>
<reference evidence="1 2" key="1">
    <citation type="submission" date="2022-05" db="EMBL/GenBank/DDBJ databases">
        <authorList>
            <consortium name="Genoscope - CEA"/>
            <person name="William W."/>
        </authorList>
    </citation>
    <scope>NUCLEOTIDE SEQUENCE [LARGE SCALE GENOMIC DNA]</scope>
</reference>
<accession>A0ABN8NSP3</accession>
<proteinExistence type="predicted"/>
<dbReference type="Proteomes" id="UP001159405">
    <property type="component" value="Unassembled WGS sequence"/>
</dbReference>
<protein>
    <submittedName>
        <fullName evidence="1">Uncharacterized protein</fullName>
    </submittedName>
</protein>